<organism evidence="1 2">
    <name type="scientific">Gnomoniopsis smithogilvyi</name>
    <dbReference type="NCBI Taxonomy" id="1191159"/>
    <lineage>
        <taxon>Eukaryota</taxon>
        <taxon>Fungi</taxon>
        <taxon>Dikarya</taxon>
        <taxon>Ascomycota</taxon>
        <taxon>Pezizomycotina</taxon>
        <taxon>Sordariomycetes</taxon>
        <taxon>Sordariomycetidae</taxon>
        <taxon>Diaporthales</taxon>
        <taxon>Gnomoniaceae</taxon>
        <taxon>Gnomoniopsis</taxon>
    </lineage>
</organism>
<sequence length="216" mass="23951">MSKRIWGASEEIMSANSACGACGVPSSYLCIAFLTLHLFLSSISFQSPSLLTDVTAPHTQKPFLPECAHVRIMDPVSAIGLASSIIAILDFSWELVAGTWEIYRSPDGTSDENAQLEDVIEDLKSLTDSLASQAQIPAKTTAENKIKRLAQYCQEDSQTLLDLLSGLRIVGKRRTIWRSLNSKWKSILKKNEVAQLKAQLQENRAEIQFHLTVMIQ</sequence>
<dbReference type="Proteomes" id="UP001140453">
    <property type="component" value="Unassembled WGS sequence"/>
</dbReference>
<reference evidence="1" key="1">
    <citation type="submission" date="2022-10" db="EMBL/GenBank/DDBJ databases">
        <title>Tapping the CABI collections for fungal endophytes: first genome assemblies for Collariella, Neodidymelliopsis, Ascochyta clinopodiicola, Didymella pomorum, Didymosphaeria variabile, Neocosmospora piperis and Neocucurbitaria cava.</title>
        <authorList>
            <person name="Hill R."/>
        </authorList>
    </citation>
    <scope>NUCLEOTIDE SEQUENCE</scope>
    <source>
        <strain evidence="1">IMI 355082</strain>
    </source>
</reference>
<gene>
    <name evidence="1" type="ORF">N0V93_009064</name>
</gene>
<evidence type="ECO:0000313" key="1">
    <source>
        <dbReference type="EMBL" id="KAJ4386171.1"/>
    </source>
</evidence>
<keyword evidence="2" id="KW-1185">Reference proteome</keyword>
<evidence type="ECO:0000313" key="2">
    <source>
        <dbReference type="Proteomes" id="UP001140453"/>
    </source>
</evidence>
<dbReference type="EMBL" id="JAPEVB010000006">
    <property type="protein sequence ID" value="KAJ4386171.1"/>
    <property type="molecule type" value="Genomic_DNA"/>
</dbReference>
<dbReference type="OrthoDB" id="443402at2759"/>
<name>A0A9W9CSF9_9PEZI</name>
<evidence type="ECO:0008006" key="3">
    <source>
        <dbReference type="Google" id="ProtNLM"/>
    </source>
</evidence>
<comment type="caution">
    <text evidence="1">The sequence shown here is derived from an EMBL/GenBank/DDBJ whole genome shotgun (WGS) entry which is preliminary data.</text>
</comment>
<accession>A0A9W9CSF9</accession>
<dbReference type="AlphaFoldDB" id="A0A9W9CSF9"/>
<protein>
    <recommendedName>
        <fullName evidence="3">Fungal N-terminal domain-containing protein</fullName>
    </recommendedName>
</protein>
<proteinExistence type="predicted"/>